<organism evidence="9 10">
    <name type="scientific">Galerina marginata (strain CBS 339.88)</name>
    <dbReference type="NCBI Taxonomy" id="685588"/>
    <lineage>
        <taxon>Eukaryota</taxon>
        <taxon>Fungi</taxon>
        <taxon>Dikarya</taxon>
        <taxon>Basidiomycota</taxon>
        <taxon>Agaricomycotina</taxon>
        <taxon>Agaricomycetes</taxon>
        <taxon>Agaricomycetidae</taxon>
        <taxon>Agaricales</taxon>
        <taxon>Agaricineae</taxon>
        <taxon>Strophariaceae</taxon>
        <taxon>Galerina</taxon>
    </lineage>
</organism>
<keyword evidence="3" id="KW-0227">DNA damage</keyword>
<name>A0A067TX55_GALM3</name>
<evidence type="ECO:0000256" key="3">
    <source>
        <dbReference type="ARBA" id="ARBA00022763"/>
    </source>
</evidence>
<keyword evidence="6" id="KW-0539">Nucleus</keyword>
<dbReference type="OrthoDB" id="5576441at2759"/>
<evidence type="ECO:0000256" key="7">
    <source>
        <dbReference type="ARBA" id="ARBA00029496"/>
    </source>
</evidence>
<evidence type="ECO:0000256" key="1">
    <source>
        <dbReference type="ARBA" id="ARBA00004123"/>
    </source>
</evidence>
<dbReference type="Pfam" id="PF09494">
    <property type="entry name" value="Slx4"/>
    <property type="match status" value="1"/>
</dbReference>
<sequence>MLIRKHPTEEIVDDSEPERAETRRQQRKSKSLFTEPKRKASSGTPLAQKVSDIAPVNSIIEISDSDSEPPKTRRAPNKETAISSPPLCVASSSHISNISNIEKPPSPTSRKQRMLHVQPTSIVGSENTSNVAGMTNSHLKLFAYASSATNKKPNARNDAAIVTAILTKDRGPTTRPPVRKAFDLSNSDLGKVSRCVCCDIAWTTRKTAIQKVNHIQSCAKKHAFDDDTVRILIQNQIANHVPQTVTTKLKKLPPEEGVPNNTLLEDVLGDAAPRKKAKRKQVETMLANVSLTRDGILARAQAILSASTPGVEHGIQPAELDDMDVDMPPSTHPFARSGLAQLQGTTARTLFSGTMAPPQQNDMMRPNSSAPPLTFGEGIGTDLIRASKIQKSSPSSPDSSLEKSLNVTSAAKSETPAKTKRPKKTPLKKAHIFDAEWEEHMKKLILQHVDLHCRILRYEPVHFNEFLELAQLYAPPGSKLKSHLRSFLDNQGIHFYEGLTWKR</sequence>
<proteinExistence type="inferred from homology"/>
<accession>A0A067TX55</accession>
<evidence type="ECO:0000256" key="8">
    <source>
        <dbReference type="SAM" id="MobiDB-lite"/>
    </source>
</evidence>
<dbReference type="HOGENOM" id="CLU_541895_0_0_1"/>
<evidence type="ECO:0000256" key="5">
    <source>
        <dbReference type="ARBA" id="ARBA00023204"/>
    </source>
</evidence>
<evidence type="ECO:0000313" key="10">
    <source>
        <dbReference type="Proteomes" id="UP000027222"/>
    </source>
</evidence>
<keyword evidence="4" id="KW-0233">DNA recombination</keyword>
<feature type="region of interest" description="Disordered" evidence="8">
    <location>
        <begin position="357"/>
        <end position="426"/>
    </location>
</feature>
<dbReference type="GO" id="GO:0006260">
    <property type="term" value="P:DNA replication"/>
    <property type="evidence" value="ECO:0007669"/>
    <property type="project" value="InterPro"/>
</dbReference>
<evidence type="ECO:0000256" key="6">
    <source>
        <dbReference type="ARBA" id="ARBA00023242"/>
    </source>
</evidence>
<dbReference type="AlphaFoldDB" id="A0A067TX55"/>
<evidence type="ECO:0000256" key="4">
    <source>
        <dbReference type="ARBA" id="ARBA00023172"/>
    </source>
</evidence>
<feature type="compositionally biased region" description="Polar residues" evidence="8">
    <location>
        <begin position="357"/>
        <end position="371"/>
    </location>
</feature>
<reference evidence="10" key="1">
    <citation type="journal article" date="2014" name="Proc. Natl. Acad. Sci. U.S.A.">
        <title>Extensive sampling of basidiomycete genomes demonstrates inadequacy of the white-rot/brown-rot paradigm for wood decay fungi.</title>
        <authorList>
            <person name="Riley R."/>
            <person name="Salamov A.A."/>
            <person name="Brown D.W."/>
            <person name="Nagy L.G."/>
            <person name="Floudas D."/>
            <person name="Held B.W."/>
            <person name="Levasseur A."/>
            <person name="Lombard V."/>
            <person name="Morin E."/>
            <person name="Otillar R."/>
            <person name="Lindquist E.A."/>
            <person name="Sun H."/>
            <person name="LaButti K.M."/>
            <person name="Schmutz J."/>
            <person name="Jabbour D."/>
            <person name="Luo H."/>
            <person name="Baker S.E."/>
            <person name="Pisabarro A.G."/>
            <person name="Walton J.D."/>
            <person name="Blanchette R.A."/>
            <person name="Henrissat B."/>
            <person name="Martin F."/>
            <person name="Cullen D."/>
            <person name="Hibbett D.S."/>
            <person name="Grigoriev I.V."/>
        </authorList>
    </citation>
    <scope>NUCLEOTIDE SEQUENCE [LARGE SCALE GENOMIC DNA]</scope>
    <source>
        <strain evidence="10">CBS 339.88</strain>
    </source>
</reference>
<protein>
    <recommendedName>
        <fullName evidence="7">Structure-specific endonuclease subunit SLX4</fullName>
    </recommendedName>
</protein>
<evidence type="ECO:0000313" key="9">
    <source>
        <dbReference type="EMBL" id="KDR83603.1"/>
    </source>
</evidence>
<feature type="region of interest" description="Disordered" evidence="8">
    <location>
        <begin position="1"/>
        <end position="85"/>
    </location>
</feature>
<dbReference type="GO" id="GO:0006310">
    <property type="term" value="P:DNA recombination"/>
    <property type="evidence" value="ECO:0007669"/>
    <property type="project" value="UniProtKB-KW"/>
</dbReference>
<gene>
    <name evidence="9" type="ORF">GALMADRAFT_235876</name>
</gene>
<keyword evidence="5" id="KW-0234">DNA repair</keyword>
<dbReference type="GO" id="GO:0033557">
    <property type="term" value="C:Slx1-Slx4 complex"/>
    <property type="evidence" value="ECO:0007669"/>
    <property type="project" value="InterPro"/>
</dbReference>
<dbReference type="STRING" id="685588.A0A067TX55"/>
<dbReference type="GO" id="GO:0006281">
    <property type="term" value="P:DNA repair"/>
    <property type="evidence" value="ECO:0007669"/>
    <property type="project" value="UniProtKB-KW"/>
</dbReference>
<feature type="compositionally biased region" description="Low complexity" evidence="8">
    <location>
        <begin position="387"/>
        <end position="404"/>
    </location>
</feature>
<dbReference type="EMBL" id="KL142368">
    <property type="protein sequence ID" value="KDR83603.1"/>
    <property type="molecule type" value="Genomic_DNA"/>
</dbReference>
<dbReference type="Proteomes" id="UP000027222">
    <property type="component" value="Unassembled WGS sequence"/>
</dbReference>
<keyword evidence="10" id="KW-1185">Reference proteome</keyword>
<dbReference type="InterPro" id="IPR018574">
    <property type="entry name" value="Structure-sp_endonuc_su_Slx4"/>
</dbReference>
<comment type="similarity">
    <text evidence="2">Belongs to the SLX4 family.</text>
</comment>
<comment type="subcellular location">
    <subcellularLocation>
        <location evidence="1">Nucleus</location>
    </subcellularLocation>
</comment>
<evidence type="ECO:0000256" key="2">
    <source>
        <dbReference type="ARBA" id="ARBA00006661"/>
    </source>
</evidence>